<dbReference type="Proteomes" id="UP001595886">
    <property type="component" value="Unassembled WGS sequence"/>
</dbReference>
<proteinExistence type="predicted"/>
<feature type="chain" id="PRO_5046871371" description="PEP-CTERM sorting domain-containing protein" evidence="1">
    <location>
        <begin position="20"/>
        <end position="532"/>
    </location>
</feature>
<keyword evidence="1" id="KW-0732">Signal</keyword>
<protein>
    <recommendedName>
        <fullName evidence="4">PEP-CTERM sorting domain-containing protein</fullName>
    </recommendedName>
</protein>
<evidence type="ECO:0008006" key="4">
    <source>
        <dbReference type="Google" id="ProtNLM"/>
    </source>
</evidence>
<evidence type="ECO:0000313" key="2">
    <source>
        <dbReference type="EMBL" id="MFC4820514.1"/>
    </source>
</evidence>
<name>A0ABV9QV73_9GAMM</name>
<dbReference type="RefSeq" id="WP_380020371.1">
    <property type="nucleotide sequence ID" value="NZ_JBHSHD010000007.1"/>
</dbReference>
<evidence type="ECO:0000256" key="1">
    <source>
        <dbReference type="SAM" id="SignalP"/>
    </source>
</evidence>
<reference evidence="3" key="1">
    <citation type="journal article" date="2019" name="Int. J. Syst. Evol. Microbiol.">
        <title>The Global Catalogue of Microorganisms (GCM) 10K type strain sequencing project: providing services to taxonomists for standard genome sequencing and annotation.</title>
        <authorList>
            <consortium name="The Broad Institute Genomics Platform"/>
            <consortium name="The Broad Institute Genome Sequencing Center for Infectious Disease"/>
            <person name="Wu L."/>
            <person name="Ma J."/>
        </authorList>
    </citation>
    <scope>NUCLEOTIDE SEQUENCE [LARGE SCALE GENOMIC DNA]</scope>
    <source>
        <strain evidence="3">CCUG 30340</strain>
    </source>
</reference>
<sequence>MRSMLSAAVLALLAGSAQAGTFNDLATPGAQLTGLSRNGRVAGLYGVDTGWRWAKDIGVSTIADFAEARGMNPWGQALAGGTLDDDGNQVAALAYSNSDLVGGPSVIGPWPGGLAQDGFLSAAFDASENGVAVGLAVDETGTYFAFRWSAAEGMTKLPVNRPQSSSRANKVSADGNTIVGWNDQDNGFRSGVIWRNGTALDLADANGVPVGEATAVSADGRIVVGERYFNTTTLKFEAWRWTEETGVQALGCLTTDFGCDATSARALSDDGNVIVGDSVSGGVYVATAWTPEGGMQLLADYLAAHDVEVPAGWTLQSGNGISADGKTIGGWGASSGSKNSFVADMHEAPPTEAIVEVHGTVEWNDLPEGPFAGIEVGTPVSMTFRATTVDAAEIEPGRHTGYPIVLDSFQLDAGGATDSLVPTAAGPLLRISNDYPMSDGIHVFETAMATQGQTMEFELFGAGSGPYAGGLFDSDDLDRINRTFGAEFFDKISWVISQQGGSFGMFMALDSVSIHDDVPNDDAIFADGFEQP</sequence>
<evidence type="ECO:0000313" key="3">
    <source>
        <dbReference type="Proteomes" id="UP001595886"/>
    </source>
</evidence>
<feature type="signal peptide" evidence="1">
    <location>
        <begin position="1"/>
        <end position="19"/>
    </location>
</feature>
<dbReference type="EMBL" id="JBHSHD010000007">
    <property type="protein sequence ID" value="MFC4820514.1"/>
    <property type="molecule type" value="Genomic_DNA"/>
</dbReference>
<organism evidence="2 3">
    <name type="scientific">Dokdonella ginsengisoli</name>
    <dbReference type="NCBI Taxonomy" id="363846"/>
    <lineage>
        <taxon>Bacteria</taxon>
        <taxon>Pseudomonadati</taxon>
        <taxon>Pseudomonadota</taxon>
        <taxon>Gammaproteobacteria</taxon>
        <taxon>Lysobacterales</taxon>
        <taxon>Rhodanobacteraceae</taxon>
        <taxon>Dokdonella</taxon>
    </lineage>
</organism>
<comment type="caution">
    <text evidence="2">The sequence shown here is derived from an EMBL/GenBank/DDBJ whole genome shotgun (WGS) entry which is preliminary data.</text>
</comment>
<accession>A0ABV9QV73</accession>
<keyword evidence="3" id="KW-1185">Reference proteome</keyword>
<gene>
    <name evidence="2" type="ORF">ACFO6Q_09265</name>
</gene>